<evidence type="ECO:0000256" key="4">
    <source>
        <dbReference type="ARBA" id="ARBA00022729"/>
    </source>
</evidence>
<dbReference type="GO" id="GO:0016042">
    <property type="term" value="P:lipid catabolic process"/>
    <property type="evidence" value="ECO:0007669"/>
    <property type="project" value="UniProtKB-KW"/>
</dbReference>
<reference evidence="9" key="2">
    <citation type="submission" date="2022-03" db="EMBL/GenBank/DDBJ databases">
        <title>Draft title - Genomic analysis of global carrot germplasm unveils the trajectory of domestication and the origin of high carotenoid orange carrot.</title>
        <authorList>
            <person name="Iorizzo M."/>
            <person name="Ellison S."/>
            <person name="Senalik D."/>
            <person name="Macko-Podgorni A."/>
            <person name="Grzebelus D."/>
            <person name="Bostan H."/>
            <person name="Rolling W."/>
            <person name="Curaba J."/>
            <person name="Simon P."/>
        </authorList>
    </citation>
    <scope>NUCLEOTIDE SEQUENCE</scope>
    <source>
        <tissue evidence="9">Leaf</tissue>
    </source>
</reference>
<gene>
    <name evidence="9" type="ORF">DCAR_0205750</name>
</gene>
<evidence type="ECO:0000256" key="2">
    <source>
        <dbReference type="ARBA" id="ARBA00008668"/>
    </source>
</evidence>
<evidence type="ECO:0000313" key="10">
    <source>
        <dbReference type="Proteomes" id="UP000077755"/>
    </source>
</evidence>
<evidence type="ECO:0000256" key="8">
    <source>
        <dbReference type="SAM" id="SignalP"/>
    </source>
</evidence>
<dbReference type="GO" id="GO:0016788">
    <property type="term" value="F:hydrolase activity, acting on ester bonds"/>
    <property type="evidence" value="ECO:0007669"/>
    <property type="project" value="InterPro"/>
</dbReference>
<dbReference type="Proteomes" id="UP000077755">
    <property type="component" value="Chromosome 2"/>
</dbReference>
<feature type="chain" id="PRO_5042247330" evidence="8">
    <location>
        <begin position="27"/>
        <end position="362"/>
    </location>
</feature>
<dbReference type="InterPro" id="IPR035669">
    <property type="entry name" value="SGNH_plant_lipase-like"/>
</dbReference>
<sequence>MASASIIWFLGCILILSLNLTPFVAAVPIVPGYYIFGDSLADSGNNNNLMTLAKANFHPYGIDYPGGPTGRFTNGRTYVDFIAEFLGFDHHMPPFSTANGDQILQGVNYASAGAGIRPETGKICGERFHIMAQLDHHRTTVSRIKQLKGNNDQATQEHLSKCIYTVGIGSNDYMNNYLVVPANPKDVVFTPDKWAEDLIGRYNTFLRGLYDLGARKIVLWGLGPIGCEPSQVKALRMAGKPGCVDMVNHIVSLYNNRFAPLVDELNKLPDAKFIFVNNTHISPGNNPASIGVKVGDRPCCTTVAVPGTCIRGMPPCPNRDEYSFFDSYHPTEKAVLPGAKRAFQAQEPQDVYPMDISRLAQL</sequence>
<evidence type="ECO:0000256" key="3">
    <source>
        <dbReference type="ARBA" id="ARBA00022525"/>
    </source>
</evidence>
<dbReference type="AlphaFoldDB" id="A0AAF0WBI2"/>
<keyword evidence="3" id="KW-0964">Secreted</keyword>
<dbReference type="InterPro" id="IPR051238">
    <property type="entry name" value="GDSL_esterase/lipase"/>
</dbReference>
<evidence type="ECO:0000256" key="1">
    <source>
        <dbReference type="ARBA" id="ARBA00004613"/>
    </source>
</evidence>
<dbReference type="InterPro" id="IPR036514">
    <property type="entry name" value="SGNH_hydro_sf"/>
</dbReference>
<feature type="signal peptide" evidence="8">
    <location>
        <begin position="1"/>
        <end position="26"/>
    </location>
</feature>
<keyword evidence="10" id="KW-1185">Reference proteome</keyword>
<proteinExistence type="inferred from homology"/>
<dbReference type="SUPFAM" id="SSF52266">
    <property type="entry name" value="SGNH hydrolase"/>
    <property type="match status" value="1"/>
</dbReference>
<name>A0AAF0WBI2_DAUCS</name>
<comment type="subcellular location">
    <subcellularLocation>
        <location evidence="1">Secreted</location>
    </subcellularLocation>
</comment>
<dbReference type="EMBL" id="CP093344">
    <property type="protein sequence ID" value="WOG86539.1"/>
    <property type="molecule type" value="Genomic_DNA"/>
</dbReference>
<dbReference type="InterPro" id="IPR001087">
    <property type="entry name" value="GDSL"/>
</dbReference>
<evidence type="ECO:0000256" key="7">
    <source>
        <dbReference type="ARBA" id="ARBA00023098"/>
    </source>
</evidence>
<dbReference type="CDD" id="cd01837">
    <property type="entry name" value="SGNH_plant_lipase_like"/>
    <property type="match status" value="1"/>
</dbReference>
<organism evidence="9 10">
    <name type="scientific">Daucus carota subsp. sativus</name>
    <name type="common">Carrot</name>
    <dbReference type="NCBI Taxonomy" id="79200"/>
    <lineage>
        <taxon>Eukaryota</taxon>
        <taxon>Viridiplantae</taxon>
        <taxon>Streptophyta</taxon>
        <taxon>Embryophyta</taxon>
        <taxon>Tracheophyta</taxon>
        <taxon>Spermatophyta</taxon>
        <taxon>Magnoliopsida</taxon>
        <taxon>eudicotyledons</taxon>
        <taxon>Gunneridae</taxon>
        <taxon>Pentapetalae</taxon>
        <taxon>asterids</taxon>
        <taxon>campanulids</taxon>
        <taxon>Apiales</taxon>
        <taxon>Apiaceae</taxon>
        <taxon>Apioideae</taxon>
        <taxon>Scandiceae</taxon>
        <taxon>Daucinae</taxon>
        <taxon>Daucus</taxon>
        <taxon>Daucus sect. Daucus</taxon>
    </lineage>
</organism>
<evidence type="ECO:0000256" key="6">
    <source>
        <dbReference type="ARBA" id="ARBA00022963"/>
    </source>
</evidence>
<accession>A0AAF0WBI2</accession>
<comment type="similarity">
    <text evidence="2">Belongs to the 'GDSL' lipolytic enzyme family.</text>
</comment>
<reference evidence="9" key="1">
    <citation type="journal article" date="2016" name="Nat. Genet.">
        <title>A high-quality carrot genome assembly provides new insights into carotenoid accumulation and asterid genome evolution.</title>
        <authorList>
            <person name="Iorizzo M."/>
            <person name="Ellison S."/>
            <person name="Senalik D."/>
            <person name="Zeng P."/>
            <person name="Satapoomin P."/>
            <person name="Huang J."/>
            <person name="Bowman M."/>
            <person name="Iovene M."/>
            <person name="Sanseverino W."/>
            <person name="Cavagnaro P."/>
            <person name="Yildiz M."/>
            <person name="Macko-Podgorni A."/>
            <person name="Moranska E."/>
            <person name="Grzebelus E."/>
            <person name="Grzebelus D."/>
            <person name="Ashrafi H."/>
            <person name="Zheng Z."/>
            <person name="Cheng S."/>
            <person name="Spooner D."/>
            <person name="Van Deynze A."/>
            <person name="Simon P."/>
        </authorList>
    </citation>
    <scope>NUCLEOTIDE SEQUENCE</scope>
    <source>
        <tissue evidence="9">Leaf</tissue>
    </source>
</reference>
<protein>
    <submittedName>
        <fullName evidence="9">Uncharacterized protein</fullName>
    </submittedName>
</protein>
<dbReference type="Pfam" id="PF00657">
    <property type="entry name" value="Lipase_GDSL"/>
    <property type="match status" value="1"/>
</dbReference>
<dbReference type="GO" id="GO:0005576">
    <property type="term" value="C:extracellular region"/>
    <property type="evidence" value="ECO:0007669"/>
    <property type="project" value="UniProtKB-SubCell"/>
</dbReference>
<dbReference type="PANTHER" id="PTHR45650:SF9">
    <property type="entry name" value="SGNH HYDROLASE-TYPE ESTERASE DOMAIN-CONTAINING PROTEIN"/>
    <property type="match status" value="1"/>
</dbReference>
<dbReference type="KEGG" id="dcr:108192480"/>
<keyword evidence="6" id="KW-0442">Lipid degradation</keyword>
<keyword evidence="4 8" id="KW-0732">Signal</keyword>
<dbReference type="PANTHER" id="PTHR45650">
    <property type="entry name" value="GDSL-LIKE LIPASE/ACYLHYDROLASE-RELATED"/>
    <property type="match status" value="1"/>
</dbReference>
<keyword evidence="7" id="KW-0443">Lipid metabolism</keyword>
<dbReference type="Gene3D" id="3.40.50.1110">
    <property type="entry name" value="SGNH hydrolase"/>
    <property type="match status" value="1"/>
</dbReference>
<keyword evidence="5" id="KW-0378">Hydrolase</keyword>
<evidence type="ECO:0000313" key="9">
    <source>
        <dbReference type="EMBL" id="WOG86539.1"/>
    </source>
</evidence>
<evidence type="ECO:0000256" key="5">
    <source>
        <dbReference type="ARBA" id="ARBA00022801"/>
    </source>
</evidence>